<dbReference type="HOGENOM" id="CLU_361593_0_0_9"/>
<evidence type="ECO:0000313" key="2">
    <source>
        <dbReference type="EMBL" id="EEP53936.1"/>
    </source>
</evidence>
<dbReference type="AlphaFoldDB" id="C4II24"/>
<keyword evidence="1" id="KW-0812">Transmembrane</keyword>
<protein>
    <submittedName>
        <fullName evidence="2">Uncharacterized protein</fullName>
    </submittedName>
</protein>
<dbReference type="eggNOG" id="COG5412">
    <property type="taxonomic scope" value="Bacteria"/>
</dbReference>
<evidence type="ECO:0000256" key="1">
    <source>
        <dbReference type="SAM" id="Phobius"/>
    </source>
</evidence>
<feature type="transmembrane region" description="Helical" evidence="1">
    <location>
        <begin position="349"/>
        <end position="381"/>
    </location>
</feature>
<sequence>MASKTLNTILSLQDKTSSKLVKVSSNFKGLSKEAQKATLQAQKSLNRLGTSIEKTVSKAAKLGTGLTVALGSIAIGKGLSEGLDLEGYRVQLETATKSTEKAAEIMKYSIDLANKTPFEGGAMVEASAKLESMGLSAKSYLLNIVDMAAATNKPIDQATEAFIDAQTGELERLKEFGLKKADIQARANELFAGQETINSKGQIVNQENFNKALLSLMEERYTGGAEKLAKTTKGMWSTVTGITKSALSKIVGVQEDGTIKSGALLDKVKTKVQSLADKLTEWQSNGTLDNIANKFTEVFTKVYDIVSKVINFIVQHKDIIITIASMAVAFTLVSKAIRGASLVMNGLKLVWAILNGTILLSPIGWIIIGITALVGAFVLAYQKSESFRNMINNLWIKIKELGAQLMSWVNSTIVPIIQKIIQSASELWNNVLSPFLTWLLGVLQPVFSGVWETLVQYVTNAFSAIGEVIQGGLKIINGIIDFITGVFTGNWEQAWNGIKTTFDGIIQGIKGIWDGLINFLSTPIKASINIAKHVFGGGEDATETDVAENALGTNYFKGGPTWVGEHGPELMTLPRGTQIKTNSQSNKISNTTNIPPIQVIIQGNVIGNESFADYVGEHVVNKVMTVLATNK</sequence>
<keyword evidence="1" id="KW-1133">Transmembrane helix</keyword>
<name>C4II24_CLOBU</name>
<accession>C4II24</accession>
<reference evidence="2 3" key="1">
    <citation type="submission" date="2009-08" db="EMBL/GenBank/DDBJ databases">
        <authorList>
            <person name="Shrivastava S."/>
            <person name="Brinkac L.B."/>
            <person name="Brown J.L."/>
            <person name="Bruce D.B."/>
            <person name="Detter C."/>
            <person name="Green L.D."/>
            <person name="Munk C.A."/>
            <person name="Rogers Y.C."/>
            <person name="Tapia R."/>
            <person name="Sims D.R."/>
            <person name="Smith L.A."/>
            <person name="Smith T.J."/>
            <person name="Sutton G."/>
            <person name="Brettin T."/>
        </authorList>
    </citation>
    <scope>NUCLEOTIDE SEQUENCE [LARGE SCALE GENOMIC DNA]</scope>
    <source>
        <strain evidence="3">E4 str. BoNT E BL5262</strain>
    </source>
</reference>
<evidence type="ECO:0000313" key="3">
    <source>
        <dbReference type="Proteomes" id="UP000003081"/>
    </source>
</evidence>
<comment type="caution">
    <text evidence="2">The sequence shown here is derived from an EMBL/GenBank/DDBJ whole genome shotgun (WGS) entry which is preliminary data.</text>
</comment>
<dbReference type="PANTHER" id="PTHR37813:SF1">
    <property type="entry name" value="FELS-2 PROPHAGE PROTEIN"/>
    <property type="match status" value="1"/>
</dbReference>
<proteinExistence type="predicted"/>
<gene>
    <name evidence="2" type="ORF">CLP_2908</name>
</gene>
<dbReference type="Proteomes" id="UP000003081">
    <property type="component" value="Unassembled WGS sequence"/>
</dbReference>
<dbReference type="eggNOG" id="COG3941">
    <property type="taxonomic scope" value="Bacteria"/>
</dbReference>
<dbReference type="RefSeq" id="WP_003414942.1">
    <property type="nucleotide sequence ID" value="NZ_ACOM01000005.1"/>
</dbReference>
<dbReference type="PANTHER" id="PTHR37813">
    <property type="entry name" value="FELS-2 PROPHAGE PROTEIN"/>
    <property type="match status" value="1"/>
</dbReference>
<keyword evidence="1" id="KW-0472">Membrane</keyword>
<dbReference type="EMBL" id="ACOM01000005">
    <property type="protein sequence ID" value="EEP53936.1"/>
    <property type="molecule type" value="Genomic_DNA"/>
</dbReference>
<feature type="transmembrane region" description="Helical" evidence="1">
    <location>
        <begin position="319"/>
        <end position="337"/>
    </location>
</feature>
<keyword evidence="3" id="KW-1185">Reference proteome</keyword>
<organism evidence="2 3">
    <name type="scientific">Clostridium butyricum E4 str. BoNT E BL5262</name>
    <dbReference type="NCBI Taxonomy" id="632245"/>
    <lineage>
        <taxon>Bacteria</taxon>
        <taxon>Bacillati</taxon>
        <taxon>Bacillota</taxon>
        <taxon>Clostridia</taxon>
        <taxon>Eubacteriales</taxon>
        <taxon>Clostridiaceae</taxon>
        <taxon>Clostridium</taxon>
    </lineage>
</organism>